<reference evidence="2 3" key="1">
    <citation type="submission" date="2021-01" db="EMBL/GenBank/DDBJ databases">
        <title>Whole genome shotgun sequence of Planotetraspora phitsanulokensis NBRC 104273.</title>
        <authorList>
            <person name="Komaki H."/>
            <person name="Tamura T."/>
        </authorList>
    </citation>
    <scope>NUCLEOTIDE SEQUENCE [LARGE SCALE GENOMIC DNA]</scope>
    <source>
        <strain evidence="2 3">NBRC 104273</strain>
    </source>
</reference>
<protein>
    <submittedName>
        <fullName evidence="2">Uncharacterized protein</fullName>
    </submittedName>
</protein>
<dbReference type="EMBL" id="BOOP01000003">
    <property type="protein sequence ID" value="GII35703.1"/>
    <property type="molecule type" value="Genomic_DNA"/>
</dbReference>
<evidence type="ECO:0000313" key="3">
    <source>
        <dbReference type="Proteomes" id="UP000622547"/>
    </source>
</evidence>
<sequence length="275" mass="28687">MMNGFMPRSGRRQFDVQAAGAWLRRHGLGDGAPTPLLTARLAVRRRARLLASVLPAVLILGAALVQASDLLATSASGGDASHPPAKVLVLSVLIVGLLLARMMVDAWVRRVDRQTGESLARRAAHPTQLGWRALLGRPYAFLAAGTFGGAFALAGSALAVGEGTARHGAVVLLVAVAGVAAGSVLQLRDLLARPVVAEDEVSLTADVIMRIEDARESTMPAVLWSLPVVLLLGTAPGWWNAASIGFVLLGLGAYIAVHVRTPCAAAMARRVVGVR</sequence>
<accession>A0A8J3XGM6</accession>
<dbReference type="RefSeq" id="WP_204071443.1">
    <property type="nucleotide sequence ID" value="NZ_BAABHI010000012.1"/>
</dbReference>
<feature type="transmembrane region" description="Helical" evidence="1">
    <location>
        <begin position="87"/>
        <end position="104"/>
    </location>
</feature>
<keyword evidence="1" id="KW-0812">Transmembrane</keyword>
<gene>
    <name evidence="2" type="ORF">Pph01_07060</name>
</gene>
<feature type="transmembrane region" description="Helical" evidence="1">
    <location>
        <begin position="241"/>
        <end position="259"/>
    </location>
</feature>
<comment type="caution">
    <text evidence="2">The sequence shown here is derived from an EMBL/GenBank/DDBJ whole genome shotgun (WGS) entry which is preliminary data.</text>
</comment>
<proteinExistence type="predicted"/>
<feature type="transmembrane region" description="Helical" evidence="1">
    <location>
        <begin position="139"/>
        <end position="161"/>
    </location>
</feature>
<organism evidence="2 3">
    <name type="scientific">Planotetraspora phitsanulokensis</name>
    <dbReference type="NCBI Taxonomy" id="575192"/>
    <lineage>
        <taxon>Bacteria</taxon>
        <taxon>Bacillati</taxon>
        <taxon>Actinomycetota</taxon>
        <taxon>Actinomycetes</taxon>
        <taxon>Streptosporangiales</taxon>
        <taxon>Streptosporangiaceae</taxon>
        <taxon>Planotetraspora</taxon>
    </lineage>
</organism>
<name>A0A8J3XGM6_9ACTN</name>
<evidence type="ECO:0000313" key="2">
    <source>
        <dbReference type="EMBL" id="GII35703.1"/>
    </source>
</evidence>
<keyword evidence="3" id="KW-1185">Reference proteome</keyword>
<keyword evidence="1" id="KW-1133">Transmembrane helix</keyword>
<feature type="transmembrane region" description="Helical" evidence="1">
    <location>
        <begin position="49"/>
        <end position="67"/>
    </location>
</feature>
<keyword evidence="1" id="KW-0472">Membrane</keyword>
<dbReference type="Proteomes" id="UP000622547">
    <property type="component" value="Unassembled WGS sequence"/>
</dbReference>
<evidence type="ECO:0000256" key="1">
    <source>
        <dbReference type="SAM" id="Phobius"/>
    </source>
</evidence>
<dbReference type="AlphaFoldDB" id="A0A8J3XGM6"/>